<name>A0A328DKB1_9ASTE</name>
<comment type="caution">
    <text evidence="1">The sequence shown here is derived from an EMBL/GenBank/DDBJ whole genome shotgun (WGS) entry which is preliminary data.</text>
</comment>
<gene>
    <name evidence="1" type="ORF">DM860_011780</name>
</gene>
<keyword evidence="2" id="KW-1185">Reference proteome</keyword>
<evidence type="ECO:0000313" key="2">
    <source>
        <dbReference type="Proteomes" id="UP000249390"/>
    </source>
</evidence>
<reference evidence="1 2" key="1">
    <citation type="submission" date="2018-06" db="EMBL/GenBank/DDBJ databases">
        <title>The Genome of Cuscuta australis (Dodder) Provides Insight into the Evolution of Plant Parasitism.</title>
        <authorList>
            <person name="Liu H."/>
        </authorList>
    </citation>
    <scope>NUCLEOTIDE SEQUENCE [LARGE SCALE GENOMIC DNA]</scope>
    <source>
        <strain evidence="2">cv. Yunnan</strain>
        <tissue evidence="1">Vines</tissue>
    </source>
</reference>
<proteinExistence type="predicted"/>
<accession>A0A328DKB1</accession>
<dbReference type="EMBL" id="NQVE01000143">
    <property type="protein sequence ID" value="RAL44503.1"/>
    <property type="molecule type" value="Genomic_DNA"/>
</dbReference>
<protein>
    <submittedName>
        <fullName evidence="1">Uncharacterized protein</fullName>
    </submittedName>
</protein>
<sequence length="111" mass="12438">MLDEHETRETHLLRASALESATSAQVSDGDGFRLRCHGLKPAVDYVVMEPTADNEKTSSHLKDFGYAVGLQLHRVSRVFLQKGGKSGSFYWCSEMVYGLEIDLHFVHPSLK</sequence>
<evidence type="ECO:0000313" key="1">
    <source>
        <dbReference type="EMBL" id="RAL44503.1"/>
    </source>
</evidence>
<dbReference type="AlphaFoldDB" id="A0A328DKB1"/>
<dbReference type="Proteomes" id="UP000249390">
    <property type="component" value="Unassembled WGS sequence"/>
</dbReference>
<organism evidence="1 2">
    <name type="scientific">Cuscuta australis</name>
    <dbReference type="NCBI Taxonomy" id="267555"/>
    <lineage>
        <taxon>Eukaryota</taxon>
        <taxon>Viridiplantae</taxon>
        <taxon>Streptophyta</taxon>
        <taxon>Embryophyta</taxon>
        <taxon>Tracheophyta</taxon>
        <taxon>Spermatophyta</taxon>
        <taxon>Magnoliopsida</taxon>
        <taxon>eudicotyledons</taxon>
        <taxon>Gunneridae</taxon>
        <taxon>Pentapetalae</taxon>
        <taxon>asterids</taxon>
        <taxon>lamiids</taxon>
        <taxon>Solanales</taxon>
        <taxon>Convolvulaceae</taxon>
        <taxon>Cuscuteae</taxon>
        <taxon>Cuscuta</taxon>
        <taxon>Cuscuta subgen. Grammica</taxon>
        <taxon>Cuscuta sect. Cleistogrammica</taxon>
    </lineage>
</organism>